<evidence type="ECO:0000313" key="4">
    <source>
        <dbReference type="EMBL" id="BCJ36639.1"/>
    </source>
</evidence>
<accession>A0A7R7DRV4</accession>
<dbReference type="InterPro" id="IPR007312">
    <property type="entry name" value="Phosphoesterase"/>
</dbReference>
<evidence type="ECO:0000313" key="5">
    <source>
        <dbReference type="Proteomes" id="UP000611640"/>
    </source>
</evidence>
<dbReference type="PANTHER" id="PTHR31956:SF1">
    <property type="entry name" value="NON-SPECIFIC PHOSPHOLIPASE C1"/>
    <property type="match status" value="1"/>
</dbReference>
<keyword evidence="5" id="KW-1185">Reference proteome</keyword>
<keyword evidence="1" id="KW-0378">Hydrolase</keyword>
<dbReference type="PANTHER" id="PTHR31956">
    <property type="entry name" value="NON-SPECIFIC PHOSPHOLIPASE C4-RELATED"/>
    <property type="match status" value="1"/>
</dbReference>
<name>A0A7R7DRV4_9ACTN</name>
<dbReference type="Proteomes" id="UP000611640">
    <property type="component" value="Chromosome"/>
</dbReference>
<evidence type="ECO:0000256" key="1">
    <source>
        <dbReference type="ARBA" id="ARBA00022801"/>
    </source>
</evidence>
<sequence>MLVLALAGCTRPLPGHPLAAKGWHALTGSHPSHPAPKVTRGPAEGSGGTPVVAGGRTPRPAHVVVVVFENKKASSVVGSSHAPYLTGLAHRGAYLTQSYGVAHPSQPNYLALFSGSTQGVTGDRCPQRFHTGNLGAQLRTSGDSYASYAEGLPSTGYPGCRTGHYDRAIAPWTDFASVPAGTQRPLTAFPHDYAKLPTVSFVLPNMCHNMHYCSVATGDRWARRTLDPYARWAQTHHSVLLVTFDEDDDTTVNRVPTILVGQPVRPGTYPEHVDHYTILRTLEAMYGLPPLGTAADRQPLTNVFQQPPITRRAAGG</sequence>
<feature type="region of interest" description="Disordered" evidence="3">
    <location>
        <begin position="24"/>
        <end position="56"/>
    </location>
</feature>
<dbReference type="InterPro" id="IPR017850">
    <property type="entry name" value="Alkaline_phosphatase_core_sf"/>
</dbReference>
<evidence type="ECO:0000256" key="3">
    <source>
        <dbReference type="SAM" id="MobiDB-lite"/>
    </source>
</evidence>
<dbReference type="AlphaFoldDB" id="A0A7R7DRV4"/>
<dbReference type="EMBL" id="AP023355">
    <property type="protein sequence ID" value="BCJ36639.1"/>
    <property type="molecule type" value="Genomic_DNA"/>
</dbReference>
<organism evidence="4 5">
    <name type="scientific">Actinocatenispora thailandica</name>
    <dbReference type="NCBI Taxonomy" id="227318"/>
    <lineage>
        <taxon>Bacteria</taxon>
        <taxon>Bacillati</taxon>
        <taxon>Actinomycetota</taxon>
        <taxon>Actinomycetes</taxon>
        <taxon>Micromonosporales</taxon>
        <taxon>Micromonosporaceae</taxon>
        <taxon>Actinocatenispora</taxon>
    </lineage>
</organism>
<protein>
    <submittedName>
        <fullName evidence="4">Acid phosphatase</fullName>
    </submittedName>
</protein>
<dbReference type="KEGG" id="atl:Athai_41420"/>
<reference evidence="4 5" key="1">
    <citation type="submission" date="2020-08" db="EMBL/GenBank/DDBJ databases">
        <title>Whole genome shotgun sequence of Actinocatenispora thailandica NBRC 105041.</title>
        <authorList>
            <person name="Komaki H."/>
            <person name="Tamura T."/>
        </authorList>
    </citation>
    <scope>NUCLEOTIDE SEQUENCE [LARGE SCALE GENOMIC DNA]</scope>
    <source>
        <strain evidence="4 5">NBRC 105041</strain>
    </source>
</reference>
<dbReference type="Pfam" id="PF04185">
    <property type="entry name" value="Phosphoesterase"/>
    <property type="match status" value="1"/>
</dbReference>
<proteinExistence type="predicted"/>
<keyword evidence="2" id="KW-0843">Virulence</keyword>
<dbReference type="GO" id="GO:0042578">
    <property type="term" value="F:phosphoric ester hydrolase activity"/>
    <property type="evidence" value="ECO:0007669"/>
    <property type="project" value="UniProtKB-ARBA"/>
</dbReference>
<evidence type="ECO:0000256" key="2">
    <source>
        <dbReference type="ARBA" id="ARBA00023026"/>
    </source>
</evidence>
<dbReference type="Gene3D" id="3.40.720.10">
    <property type="entry name" value="Alkaline Phosphatase, subunit A"/>
    <property type="match status" value="1"/>
</dbReference>
<gene>
    <name evidence="4" type="ORF">Athai_41420</name>
</gene>